<feature type="domain" description="Aldehyde dehydrogenase" evidence="8">
    <location>
        <begin position="8"/>
        <end position="283"/>
    </location>
</feature>
<keyword evidence="3 7" id="KW-0641">Proline biosynthesis</keyword>
<accession>A0ABV0HR36</accession>
<dbReference type="EMBL" id="JAYMYY010000012">
    <property type="protein sequence ID" value="MEO3992535.1"/>
    <property type="molecule type" value="Genomic_DNA"/>
</dbReference>
<comment type="similarity">
    <text evidence="7">Belongs to the gamma-glutamyl phosphate reductase family.</text>
</comment>
<dbReference type="InterPro" id="IPR015590">
    <property type="entry name" value="Aldehyde_DH_dom"/>
</dbReference>
<keyword evidence="5 7" id="KW-0560">Oxidoreductase</keyword>
<evidence type="ECO:0000313" key="9">
    <source>
        <dbReference type="EMBL" id="MEO3992535.1"/>
    </source>
</evidence>
<dbReference type="EC" id="1.2.1.41" evidence="7"/>
<dbReference type="PANTHER" id="PTHR11063">
    <property type="entry name" value="GLUTAMATE SEMIALDEHYDE DEHYDROGENASE"/>
    <property type="match status" value="1"/>
</dbReference>
<evidence type="ECO:0000256" key="2">
    <source>
        <dbReference type="ARBA" id="ARBA00022605"/>
    </source>
</evidence>
<dbReference type="PROSITE" id="PS01223">
    <property type="entry name" value="PROA"/>
    <property type="match status" value="1"/>
</dbReference>
<proteinExistence type="inferred from homology"/>
<dbReference type="InterPro" id="IPR020593">
    <property type="entry name" value="G-glutamylP_reductase_CS"/>
</dbReference>
<comment type="function">
    <text evidence="7">Catalyzes the NADPH-dependent reduction of L-glutamate 5-phosphate into L-glutamate 5-semialdehyde and phosphate. The product spontaneously undergoes cyclization to form 1-pyrroline-5-carboxylate.</text>
</comment>
<evidence type="ECO:0000256" key="7">
    <source>
        <dbReference type="HAMAP-Rule" id="MF_00412"/>
    </source>
</evidence>
<comment type="caution">
    <text evidence="9">The sequence shown here is derived from an EMBL/GenBank/DDBJ whole genome shotgun (WGS) entry which is preliminary data.</text>
</comment>
<dbReference type="PANTHER" id="PTHR11063:SF8">
    <property type="entry name" value="DELTA-1-PYRROLINE-5-CARBOXYLATE SYNTHASE"/>
    <property type="match status" value="1"/>
</dbReference>
<keyword evidence="7" id="KW-0963">Cytoplasm</keyword>
<evidence type="ECO:0000256" key="5">
    <source>
        <dbReference type="ARBA" id="ARBA00023002"/>
    </source>
</evidence>
<dbReference type="Gene3D" id="3.40.309.10">
    <property type="entry name" value="Aldehyde Dehydrogenase, Chain A, domain 2"/>
    <property type="match status" value="1"/>
</dbReference>
<dbReference type="CDD" id="cd07079">
    <property type="entry name" value="ALDH_F18-19_ProA-GPR"/>
    <property type="match status" value="1"/>
</dbReference>
<dbReference type="SUPFAM" id="SSF53720">
    <property type="entry name" value="ALDH-like"/>
    <property type="match status" value="1"/>
</dbReference>
<dbReference type="GO" id="GO:0004350">
    <property type="term" value="F:glutamate-5-semialdehyde dehydrogenase activity"/>
    <property type="evidence" value="ECO:0007669"/>
    <property type="project" value="UniProtKB-EC"/>
</dbReference>
<protein>
    <recommendedName>
        <fullName evidence="7">Gamma-glutamyl phosphate reductase</fullName>
        <shortName evidence="7">GPR</shortName>
        <ecNumber evidence="7">1.2.1.41</ecNumber>
    </recommendedName>
    <alternativeName>
        <fullName evidence="7">Glutamate-5-semialdehyde dehydrogenase</fullName>
    </alternativeName>
    <alternativeName>
        <fullName evidence="7">Glutamyl-gamma-semialdehyde dehydrogenase</fullName>
        <shortName evidence="7">GSA dehydrogenase</shortName>
    </alternativeName>
</protein>
<dbReference type="PIRSF" id="PIRSF000151">
    <property type="entry name" value="GPR"/>
    <property type="match status" value="1"/>
</dbReference>
<dbReference type="InterPro" id="IPR016161">
    <property type="entry name" value="Ald_DH/histidinol_DH"/>
</dbReference>
<dbReference type="Pfam" id="PF00171">
    <property type="entry name" value="Aldedh"/>
    <property type="match status" value="1"/>
</dbReference>
<evidence type="ECO:0000259" key="8">
    <source>
        <dbReference type="Pfam" id="PF00171"/>
    </source>
</evidence>
<dbReference type="InterPro" id="IPR000965">
    <property type="entry name" value="GPR_dom"/>
</dbReference>
<dbReference type="HAMAP" id="MF_00412">
    <property type="entry name" value="ProA"/>
    <property type="match status" value="1"/>
</dbReference>
<sequence length="417" mass="44814">MLEQMGIAAKQASYKLAQLSSREKNQALEKIADYLEAFSAEILDANQQDLADARANGLSEAMLDRLALTPARLSAIASDVRQVCTLADPVGQVIDGGLLDSGLRIERRRVPLGVIGVIYEARPNVTVDVASLCLKTGNAAILRGGKETHRTNAATVKVIQKALQECGLPAGAVQAIDNPDRALVSEMLRMDKYIDMLIPRGGAGLHKLCREQSTIPVITGGIGVCHIYVDESAEIAPALKILVNAKTQRPSTCNTVETLLVNQHIAERFLPALSKQMAESGVTLHADERAMGLLQDGPAQVVTVKAQEYDNEFLSLDLNVKVVSDLDDAVAHIREHGTQHSDAILTRTLSNANRFVNEVDSSAVYVNASTRFTDGGQFGLGAEVAVSTQKLHARGPMGLEALTTYKWVGFGDDTIRA</sequence>
<comment type="subcellular location">
    <subcellularLocation>
        <location evidence="7">Cytoplasm</location>
    </subcellularLocation>
</comment>
<dbReference type="RefSeq" id="WP_347796728.1">
    <property type="nucleotide sequence ID" value="NZ_JAYMYY010000012.1"/>
</dbReference>
<reference evidence="9 10" key="1">
    <citation type="submission" date="2024-01" db="EMBL/GenBank/DDBJ databases">
        <title>Pseudocitrobacter sp. Endophytic strain Cyp-38L.</title>
        <authorList>
            <person name="Amer M.A."/>
            <person name="Hamed S.M."/>
        </authorList>
    </citation>
    <scope>NUCLEOTIDE SEQUENCE [LARGE SCALE GENOMIC DNA]</scope>
    <source>
        <strain evidence="9 10">Cyp38S</strain>
    </source>
</reference>
<gene>
    <name evidence="7 9" type="primary">proA</name>
    <name evidence="9" type="ORF">VSR74_22335</name>
</gene>
<keyword evidence="10" id="KW-1185">Reference proteome</keyword>
<name>A0ABV0HR36_9ENTR</name>
<dbReference type="NCBIfam" id="TIGR00407">
    <property type="entry name" value="proA"/>
    <property type="match status" value="1"/>
</dbReference>
<evidence type="ECO:0000256" key="3">
    <source>
        <dbReference type="ARBA" id="ARBA00022650"/>
    </source>
</evidence>
<dbReference type="InterPro" id="IPR016163">
    <property type="entry name" value="Ald_DH_C"/>
</dbReference>
<evidence type="ECO:0000256" key="4">
    <source>
        <dbReference type="ARBA" id="ARBA00022857"/>
    </source>
</evidence>
<dbReference type="InterPro" id="IPR016162">
    <property type="entry name" value="Ald_DH_N"/>
</dbReference>
<evidence type="ECO:0000256" key="1">
    <source>
        <dbReference type="ARBA" id="ARBA00004985"/>
    </source>
</evidence>
<keyword evidence="2 7" id="KW-0028">Amino-acid biosynthesis</keyword>
<evidence type="ECO:0000313" key="10">
    <source>
        <dbReference type="Proteomes" id="UP001444146"/>
    </source>
</evidence>
<dbReference type="InterPro" id="IPR012134">
    <property type="entry name" value="Glu-5-SA_DH"/>
</dbReference>
<dbReference type="Proteomes" id="UP001444146">
    <property type="component" value="Unassembled WGS sequence"/>
</dbReference>
<organism evidence="9 10">
    <name type="scientific">Pseudocitrobacter cyperus</name>
    <dbReference type="NCBI Taxonomy" id="3112843"/>
    <lineage>
        <taxon>Bacteria</taxon>
        <taxon>Pseudomonadati</taxon>
        <taxon>Pseudomonadota</taxon>
        <taxon>Gammaproteobacteria</taxon>
        <taxon>Enterobacterales</taxon>
        <taxon>Enterobacteriaceae</taxon>
        <taxon>Pseudocitrobacter</taxon>
    </lineage>
</organism>
<comment type="catalytic activity">
    <reaction evidence="6 7">
        <text>L-glutamate 5-semialdehyde + phosphate + NADP(+) = L-glutamyl 5-phosphate + NADPH + H(+)</text>
        <dbReference type="Rhea" id="RHEA:19541"/>
        <dbReference type="ChEBI" id="CHEBI:15378"/>
        <dbReference type="ChEBI" id="CHEBI:43474"/>
        <dbReference type="ChEBI" id="CHEBI:57783"/>
        <dbReference type="ChEBI" id="CHEBI:58066"/>
        <dbReference type="ChEBI" id="CHEBI:58274"/>
        <dbReference type="ChEBI" id="CHEBI:58349"/>
        <dbReference type="EC" id="1.2.1.41"/>
    </reaction>
</comment>
<dbReference type="NCBIfam" id="NF001221">
    <property type="entry name" value="PRK00197.1"/>
    <property type="match status" value="1"/>
</dbReference>
<evidence type="ECO:0000256" key="6">
    <source>
        <dbReference type="ARBA" id="ARBA00049024"/>
    </source>
</evidence>
<dbReference type="Gene3D" id="3.40.605.10">
    <property type="entry name" value="Aldehyde Dehydrogenase, Chain A, domain 1"/>
    <property type="match status" value="1"/>
</dbReference>
<comment type="pathway">
    <text evidence="1 7">Amino-acid biosynthesis; L-proline biosynthesis; L-glutamate 5-semialdehyde from L-glutamate: step 2/2.</text>
</comment>
<keyword evidence="4 7" id="KW-0521">NADP</keyword>